<dbReference type="OrthoDB" id="3216820at2"/>
<name>A0A7K0C7B7_9ACTN</name>
<dbReference type="EMBL" id="WEGH01000006">
    <property type="protein sequence ID" value="MQY09308.1"/>
    <property type="molecule type" value="Genomic_DNA"/>
</dbReference>
<dbReference type="Gene3D" id="3.40.50.150">
    <property type="entry name" value="Vaccinia Virus protein VP39"/>
    <property type="match status" value="1"/>
</dbReference>
<evidence type="ECO:0000313" key="3">
    <source>
        <dbReference type="Proteomes" id="UP000487268"/>
    </source>
</evidence>
<dbReference type="SUPFAM" id="SSF53335">
    <property type="entry name" value="S-adenosyl-L-methionine-dependent methyltransferases"/>
    <property type="match status" value="1"/>
</dbReference>
<reference evidence="2 3" key="1">
    <citation type="submission" date="2019-10" db="EMBL/GenBank/DDBJ databases">
        <title>Actinomadura rubteroloni sp. nov. and Actinomadura macrotermitis sp. nov., isolated from the gut of fungus growing-termite Macrotermes natalensis.</title>
        <authorList>
            <person name="Benndorf R."/>
            <person name="Martin K."/>
            <person name="Kuefner M."/>
            <person name="De Beer W."/>
            <person name="Kaster A.-K."/>
            <person name="Vollmers J."/>
            <person name="Poulsen M."/>
            <person name="Beemelmanns C."/>
        </authorList>
    </citation>
    <scope>NUCLEOTIDE SEQUENCE [LARGE SCALE GENOMIC DNA]</scope>
    <source>
        <strain evidence="2 3">RB68</strain>
    </source>
</reference>
<dbReference type="PIRSF" id="PIRSF017393">
    <property type="entry name" value="MTase_SAV2177"/>
    <property type="match status" value="1"/>
</dbReference>
<dbReference type="InterPro" id="IPR029063">
    <property type="entry name" value="SAM-dependent_MTases_sf"/>
</dbReference>
<evidence type="ECO:0000313" key="2">
    <source>
        <dbReference type="EMBL" id="MQY09308.1"/>
    </source>
</evidence>
<dbReference type="Pfam" id="PF04672">
    <property type="entry name" value="Methyltransf_19"/>
    <property type="match status" value="1"/>
</dbReference>
<feature type="compositionally biased region" description="Basic and acidic residues" evidence="1">
    <location>
        <begin position="1"/>
        <end position="10"/>
    </location>
</feature>
<keyword evidence="3" id="KW-1185">Reference proteome</keyword>
<proteinExistence type="predicted"/>
<dbReference type="Proteomes" id="UP000487268">
    <property type="component" value="Unassembled WGS sequence"/>
</dbReference>
<feature type="region of interest" description="Disordered" evidence="1">
    <location>
        <begin position="1"/>
        <end position="26"/>
    </location>
</feature>
<evidence type="ECO:0008006" key="4">
    <source>
        <dbReference type="Google" id="ProtNLM"/>
    </source>
</evidence>
<sequence length="285" mass="30949">MTKDGKKAWELPDVGSLPTANGPQIDTSVPHSARVYDYYLGGKDHFPADREMAERAARSWPAVRVAVRENRAFLGRAVRYLVREAGVTQFLDIGAGLPSAGNVHEIAQAEDPAARVVYVDNDPIVLAHARSLLVGTPEGRTAYMDSDLRDPDRILGDPVTRRTLDFDRPIALIMVATLHFIVDAEQPCAIVGKLMEALPSGSYFASSHVTPEFDPEGVGGLVRAYNNSGIAGQARTKQEFTEMAFAGLELVDPGVTLVSEWHPDSDGERPSADQVNWFGGVARKP</sequence>
<gene>
    <name evidence="2" type="ORF">ACRB68_74270</name>
</gene>
<organism evidence="2 3">
    <name type="scientific">Actinomadura macrotermitis</name>
    <dbReference type="NCBI Taxonomy" id="2585200"/>
    <lineage>
        <taxon>Bacteria</taxon>
        <taxon>Bacillati</taxon>
        <taxon>Actinomycetota</taxon>
        <taxon>Actinomycetes</taxon>
        <taxon>Streptosporangiales</taxon>
        <taxon>Thermomonosporaceae</taxon>
        <taxon>Actinomadura</taxon>
    </lineage>
</organism>
<dbReference type="InterPro" id="IPR006764">
    <property type="entry name" value="SAM_dep_MeTrfase_SAV2177_type"/>
</dbReference>
<comment type="caution">
    <text evidence="2">The sequence shown here is derived from an EMBL/GenBank/DDBJ whole genome shotgun (WGS) entry which is preliminary data.</text>
</comment>
<dbReference type="AlphaFoldDB" id="A0A7K0C7B7"/>
<protein>
    <recommendedName>
        <fullName evidence="4">S-adenosyl methyltransferase</fullName>
    </recommendedName>
</protein>
<evidence type="ECO:0000256" key="1">
    <source>
        <dbReference type="SAM" id="MobiDB-lite"/>
    </source>
</evidence>
<accession>A0A7K0C7B7</accession>